<proteinExistence type="predicted"/>
<evidence type="ECO:0000313" key="2">
    <source>
        <dbReference type="EMBL" id="SBT58204.1"/>
    </source>
</evidence>
<gene>
    <name evidence="2" type="ORF">POVWA1_086230</name>
    <name evidence="3" type="ORF">POVWA2_087020</name>
</gene>
<name>A0A1A9ARD1_PLAOA</name>
<evidence type="ECO:0000313" key="4">
    <source>
        <dbReference type="Proteomes" id="UP000078550"/>
    </source>
</evidence>
<dbReference type="EMBL" id="FLRD01001784">
    <property type="protein sequence ID" value="SBT58204.1"/>
    <property type="molecule type" value="Genomic_DNA"/>
</dbReference>
<feature type="transmembrane region" description="Helical" evidence="1">
    <location>
        <begin position="257"/>
        <end position="278"/>
    </location>
</feature>
<keyword evidence="1" id="KW-1133">Transmembrane helix</keyword>
<keyword evidence="1" id="KW-0812">Transmembrane</keyword>
<sequence>MALADLGKEYDFLASKPAYQFDYLRGFYKESKYSDICRELKGNSEYINKNTCINLFGILDNVFNRGLLGSNRQIFLNFYKWFNSNKGNLDLTSHFMRNLMHYFSSFVKESINSNFKTYSEAYANSTELKDITKLFYFTQNVGNIKEGVENVDGPNYRKYLKFINECLNIYRKYKNTKCSGTYPYTFTGSTICFEVDSFFNSYESILFPTLRYMSKVKTKNASPNDVISYSAHEDKYPMIISSIFGERSSELSTISSVSIIGFSIFGFVLILFMLYKFTPLGSRINPRMKRTRRIWRDIESDYMQQLHEDDDVQEANVRRRNQRE</sequence>
<evidence type="ECO:0000256" key="1">
    <source>
        <dbReference type="SAM" id="Phobius"/>
    </source>
</evidence>
<dbReference type="Proteomes" id="UP000078550">
    <property type="component" value="Unassembled WGS sequence"/>
</dbReference>
<protein>
    <submittedName>
        <fullName evidence="3">PIR Superfamily Protein</fullName>
    </submittedName>
</protein>
<reference evidence="4 5" key="2">
    <citation type="submission" date="2016-05" db="EMBL/GenBank/DDBJ databases">
        <authorList>
            <person name="Naeem Raeece"/>
        </authorList>
    </citation>
    <scope>NUCLEOTIDE SEQUENCE [LARGE SCALE GENOMIC DNA]</scope>
</reference>
<dbReference type="AlphaFoldDB" id="A0A1A9ARD1"/>
<dbReference type="EMBL" id="FLRE01002495">
    <property type="protein sequence ID" value="SBT58732.1"/>
    <property type="molecule type" value="Genomic_DNA"/>
</dbReference>
<organism evidence="3 4">
    <name type="scientific">Plasmodium ovale wallikeri</name>
    <dbReference type="NCBI Taxonomy" id="864142"/>
    <lineage>
        <taxon>Eukaryota</taxon>
        <taxon>Sar</taxon>
        <taxon>Alveolata</taxon>
        <taxon>Apicomplexa</taxon>
        <taxon>Aconoidasida</taxon>
        <taxon>Haemosporida</taxon>
        <taxon>Plasmodiidae</taxon>
        <taxon>Plasmodium</taxon>
        <taxon>Plasmodium (Plasmodium)</taxon>
    </lineage>
</organism>
<accession>A0A1A9ARD1</accession>
<dbReference type="InterPro" id="IPR008780">
    <property type="entry name" value="Plasmodium_Vir"/>
</dbReference>
<evidence type="ECO:0000313" key="5">
    <source>
        <dbReference type="Proteomes" id="UP000078555"/>
    </source>
</evidence>
<evidence type="ECO:0000313" key="3">
    <source>
        <dbReference type="EMBL" id="SBT58732.1"/>
    </source>
</evidence>
<dbReference type="Pfam" id="PF05795">
    <property type="entry name" value="Plasmodium_Vir"/>
    <property type="match status" value="1"/>
</dbReference>
<reference evidence="3" key="1">
    <citation type="submission" date="2016-05" db="EMBL/GenBank/DDBJ databases">
        <authorList>
            <person name="Lavstsen T."/>
            <person name="Jespersen J.S."/>
        </authorList>
    </citation>
    <scope>NUCLEOTIDE SEQUENCE [LARGE SCALE GENOMIC DNA]</scope>
</reference>
<dbReference type="Proteomes" id="UP000078555">
    <property type="component" value="Unassembled WGS sequence"/>
</dbReference>
<keyword evidence="1" id="KW-0472">Membrane</keyword>
<keyword evidence="5" id="KW-1185">Reference proteome</keyword>